<feature type="domain" description="TauD/TfdA-like" evidence="6">
    <location>
        <begin position="9"/>
        <end position="274"/>
    </location>
</feature>
<evidence type="ECO:0000256" key="5">
    <source>
        <dbReference type="ARBA" id="ARBA00023004"/>
    </source>
</evidence>
<keyword evidence="4" id="KW-0560">Oxidoreductase</keyword>
<evidence type="ECO:0000259" key="6">
    <source>
        <dbReference type="Pfam" id="PF02668"/>
    </source>
</evidence>
<dbReference type="SUPFAM" id="SSF51197">
    <property type="entry name" value="Clavaminate synthase-like"/>
    <property type="match status" value="1"/>
</dbReference>
<protein>
    <submittedName>
        <fullName evidence="7">Probable dioxygenase</fullName>
    </submittedName>
</protein>
<keyword evidence="2" id="KW-0479">Metal-binding</keyword>
<dbReference type="AlphaFoldDB" id="A0A160TT09"/>
<dbReference type="Pfam" id="PF02668">
    <property type="entry name" value="TauD"/>
    <property type="match status" value="1"/>
</dbReference>
<sequence length="294" mass="33193">MKIHHTEATLGAKVYDINLRRLDNRTAEEIVDAWHEYAVLVFPEQHLDDKAQIAFSRLFGNLERLLTASIEAENSEVFRVANVRPDGAIDKPGESYELFHRGNQYWHTDSSYKLIPSKASVLRAQTVPPSGGETQFADMRAAYDALDHKRKTKLKNKIAAHDYIYSQGLIGGLELMTEEETAAIPPVEHPLIQTHPDTGRKCLFVGRHASHIVGENLEKSRAELAALTEEACQPPRVYTHKWHNGDVAVWDNRCVLHRGRPWPKDQPRIMFRTTVAGQAEHNEWMMASDSAGSG</sequence>
<reference evidence="7" key="1">
    <citation type="submission" date="2015-10" db="EMBL/GenBank/DDBJ databases">
        <authorList>
            <person name="Gilbert D.G."/>
        </authorList>
    </citation>
    <scope>NUCLEOTIDE SEQUENCE</scope>
</reference>
<keyword evidence="3 7" id="KW-0223">Dioxygenase</keyword>
<organism evidence="7">
    <name type="scientific">hydrothermal vent metagenome</name>
    <dbReference type="NCBI Taxonomy" id="652676"/>
    <lineage>
        <taxon>unclassified sequences</taxon>
        <taxon>metagenomes</taxon>
        <taxon>ecological metagenomes</taxon>
    </lineage>
</organism>
<evidence type="ECO:0000256" key="4">
    <source>
        <dbReference type="ARBA" id="ARBA00023002"/>
    </source>
</evidence>
<dbReference type="PANTHER" id="PTHR43779:SF3">
    <property type="entry name" value="(3R)-3-[(CARBOXYMETHYL)AMINO]FATTY ACID OXYGENASE_DECARBOXYLASE"/>
    <property type="match status" value="1"/>
</dbReference>
<dbReference type="PANTHER" id="PTHR43779">
    <property type="entry name" value="DIOXYGENASE RV0097-RELATED"/>
    <property type="match status" value="1"/>
</dbReference>
<dbReference type="InterPro" id="IPR051178">
    <property type="entry name" value="TfdA_dioxygenase"/>
</dbReference>
<dbReference type="Gene3D" id="3.60.130.10">
    <property type="entry name" value="Clavaminate synthase-like"/>
    <property type="match status" value="1"/>
</dbReference>
<dbReference type="GO" id="GO:0046872">
    <property type="term" value="F:metal ion binding"/>
    <property type="evidence" value="ECO:0007669"/>
    <property type="project" value="UniProtKB-KW"/>
</dbReference>
<dbReference type="InterPro" id="IPR042098">
    <property type="entry name" value="TauD-like_sf"/>
</dbReference>
<keyword evidence="5" id="KW-0408">Iron</keyword>
<evidence type="ECO:0000256" key="1">
    <source>
        <dbReference type="ARBA" id="ARBA00005896"/>
    </source>
</evidence>
<dbReference type="EMBL" id="CZRL01000101">
    <property type="protein sequence ID" value="CUS54084.1"/>
    <property type="molecule type" value="Genomic_DNA"/>
</dbReference>
<evidence type="ECO:0000256" key="2">
    <source>
        <dbReference type="ARBA" id="ARBA00022723"/>
    </source>
</evidence>
<comment type="similarity">
    <text evidence="1">Belongs to the TfdA dioxygenase family.</text>
</comment>
<gene>
    <name evidence="7" type="ORF">MGWOODY_XGa2936</name>
</gene>
<dbReference type="GO" id="GO:0051213">
    <property type="term" value="F:dioxygenase activity"/>
    <property type="evidence" value="ECO:0007669"/>
    <property type="project" value="UniProtKB-KW"/>
</dbReference>
<name>A0A160TT09_9ZZZZ</name>
<dbReference type="InterPro" id="IPR003819">
    <property type="entry name" value="TauD/TfdA-like"/>
</dbReference>
<evidence type="ECO:0000313" key="7">
    <source>
        <dbReference type="EMBL" id="CUS54084.1"/>
    </source>
</evidence>
<proteinExistence type="inferred from homology"/>
<accession>A0A160TT09</accession>
<evidence type="ECO:0000256" key="3">
    <source>
        <dbReference type="ARBA" id="ARBA00022964"/>
    </source>
</evidence>